<organism evidence="1 2">
    <name type="scientific">Gluconobacter oxydans NBRC 3293</name>
    <dbReference type="NCBI Taxonomy" id="1315969"/>
    <lineage>
        <taxon>Bacteria</taxon>
        <taxon>Pseudomonadati</taxon>
        <taxon>Pseudomonadota</taxon>
        <taxon>Alphaproteobacteria</taxon>
        <taxon>Acetobacterales</taxon>
        <taxon>Acetobacteraceae</taxon>
        <taxon>Gluconobacter</taxon>
    </lineage>
</organism>
<sequence length="44" mass="5167">MNTLEDIIGEAFKQDGAFYGKNLSVWKRSQKIFKAEIQFLIKFL</sequence>
<evidence type="ECO:0000313" key="1">
    <source>
        <dbReference type="EMBL" id="GEM16294.1"/>
    </source>
</evidence>
<name>A0A829WWP4_GLUOY</name>
<protein>
    <submittedName>
        <fullName evidence="1">Uncharacterized protein</fullName>
    </submittedName>
</protein>
<gene>
    <name evidence="1" type="ORF">NBRC3293_0791</name>
</gene>
<dbReference type="AlphaFoldDB" id="A0A829WWP4"/>
<comment type="caution">
    <text evidence="1">The sequence shown here is derived from an EMBL/GenBank/DDBJ whole genome shotgun (WGS) entry which is preliminary data.</text>
</comment>
<evidence type="ECO:0000313" key="2">
    <source>
        <dbReference type="Proteomes" id="UP000484858"/>
    </source>
</evidence>
<accession>A0A829WWP4</accession>
<reference evidence="1 2" key="1">
    <citation type="submission" date="2013-04" db="EMBL/GenBank/DDBJ databases">
        <title>Gluconobacter oxydans NBRC 3293 whole genome sequence.</title>
        <authorList>
            <person name="Matsutani M."/>
            <person name="Yakushi T."/>
            <person name="Matsushita K."/>
        </authorList>
    </citation>
    <scope>NUCLEOTIDE SEQUENCE [LARGE SCALE GENOMIC DNA]</scope>
    <source>
        <strain evidence="1 2">NBRC 3293</strain>
    </source>
</reference>
<proteinExistence type="predicted"/>
<dbReference type="Proteomes" id="UP000484858">
    <property type="component" value="Unassembled WGS sequence"/>
</dbReference>
<dbReference type="EMBL" id="BARJ01000003">
    <property type="protein sequence ID" value="GEM16294.1"/>
    <property type="molecule type" value="Genomic_DNA"/>
</dbReference>